<sequence length="102" mass="11763">MHTPITTRWWIVVIVIWRRLGTATEEIVVMAEPVRAICSLSKTAFNANYFKMLERKRLEQLYGVINLSDSNCEAEGIHLMMAKLTAEEAADLHKQMEENARQ</sequence>
<accession>A0ABD1TSI6</accession>
<proteinExistence type="predicted"/>
<evidence type="ECO:0000313" key="3">
    <source>
        <dbReference type="Proteomes" id="UP001604277"/>
    </source>
</evidence>
<feature type="chain" id="PRO_5044889124" evidence="1">
    <location>
        <begin position="24"/>
        <end position="102"/>
    </location>
</feature>
<feature type="signal peptide" evidence="1">
    <location>
        <begin position="1"/>
        <end position="23"/>
    </location>
</feature>
<organism evidence="2 3">
    <name type="scientific">Forsythia ovata</name>
    <dbReference type="NCBI Taxonomy" id="205694"/>
    <lineage>
        <taxon>Eukaryota</taxon>
        <taxon>Viridiplantae</taxon>
        <taxon>Streptophyta</taxon>
        <taxon>Embryophyta</taxon>
        <taxon>Tracheophyta</taxon>
        <taxon>Spermatophyta</taxon>
        <taxon>Magnoliopsida</taxon>
        <taxon>eudicotyledons</taxon>
        <taxon>Gunneridae</taxon>
        <taxon>Pentapetalae</taxon>
        <taxon>asterids</taxon>
        <taxon>lamiids</taxon>
        <taxon>Lamiales</taxon>
        <taxon>Oleaceae</taxon>
        <taxon>Forsythieae</taxon>
        <taxon>Forsythia</taxon>
    </lineage>
</organism>
<dbReference type="AlphaFoldDB" id="A0ABD1TSI6"/>
<protein>
    <submittedName>
        <fullName evidence="2">Uncharacterized protein</fullName>
    </submittedName>
</protein>
<gene>
    <name evidence="2" type="ORF">Fot_29479</name>
</gene>
<comment type="caution">
    <text evidence="2">The sequence shown here is derived from an EMBL/GenBank/DDBJ whole genome shotgun (WGS) entry which is preliminary data.</text>
</comment>
<dbReference type="Proteomes" id="UP001604277">
    <property type="component" value="Unassembled WGS sequence"/>
</dbReference>
<dbReference type="EMBL" id="JBFOLJ010000008">
    <property type="protein sequence ID" value="KAL2515508.1"/>
    <property type="molecule type" value="Genomic_DNA"/>
</dbReference>
<name>A0ABD1TSI6_9LAMI</name>
<keyword evidence="1" id="KW-0732">Signal</keyword>
<reference evidence="3" key="1">
    <citation type="submission" date="2024-07" db="EMBL/GenBank/DDBJ databases">
        <title>Two chromosome-level genome assemblies of Korean endemic species Abeliophyllum distichum and Forsythia ovata (Oleaceae).</title>
        <authorList>
            <person name="Jang H."/>
        </authorList>
    </citation>
    <scope>NUCLEOTIDE SEQUENCE [LARGE SCALE GENOMIC DNA]</scope>
</reference>
<keyword evidence="3" id="KW-1185">Reference proteome</keyword>
<evidence type="ECO:0000313" key="2">
    <source>
        <dbReference type="EMBL" id="KAL2515508.1"/>
    </source>
</evidence>
<evidence type="ECO:0000256" key="1">
    <source>
        <dbReference type="SAM" id="SignalP"/>
    </source>
</evidence>